<feature type="region of interest" description="Disordered" evidence="13">
    <location>
        <begin position="1"/>
        <end position="56"/>
    </location>
</feature>
<dbReference type="EMBL" id="JAPQKR010000015">
    <property type="protein sequence ID" value="KAJ5195572.1"/>
    <property type="molecule type" value="Genomic_DNA"/>
</dbReference>
<dbReference type="Proteomes" id="UP001150904">
    <property type="component" value="Unassembled WGS sequence"/>
</dbReference>
<keyword evidence="9" id="KW-0206">Cytoskeleton</keyword>
<dbReference type="FunFam" id="3.40.850.10:FF:000065">
    <property type="entry name" value="Kinesin-like protein"/>
    <property type="match status" value="1"/>
</dbReference>
<keyword evidence="4 11" id="KW-0493">Microtubule</keyword>
<evidence type="ECO:0000256" key="4">
    <source>
        <dbReference type="ARBA" id="ARBA00022701"/>
    </source>
</evidence>
<evidence type="ECO:0000256" key="13">
    <source>
        <dbReference type="SAM" id="MobiDB-lite"/>
    </source>
</evidence>
<dbReference type="Gene3D" id="3.40.850.10">
    <property type="entry name" value="Kinesin motor domain"/>
    <property type="match status" value="1"/>
</dbReference>
<evidence type="ECO:0000256" key="5">
    <source>
        <dbReference type="ARBA" id="ARBA00022741"/>
    </source>
</evidence>
<dbReference type="InterPro" id="IPR027417">
    <property type="entry name" value="P-loop_NTPase"/>
</dbReference>
<dbReference type="InterPro" id="IPR019821">
    <property type="entry name" value="Kinesin_motor_CS"/>
</dbReference>
<evidence type="ECO:0000256" key="11">
    <source>
        <dbReference type="RuleBase" id="RU000394"/>
    </source>
</evidence>
<keyword evidence="3" id="KW-0963">Cytoplasm</keyword>
<gene>
    <name evidence="15" type="ORF">N7498_009010</name>
</gene>
<feature type="compositionally biased region" description="Low complexity" evidence="13">
    <location>
        <begin position="104"/>
        <end position="118"/>
    </location>
</feature>
<feature type="region of interest" description="Disordered" evidence="13">
    <location>
        <begin position="68"/>
        <end position="211"/>
    </location>
</feature>
<dbReference type="AlphaFoldDB" id="A0A9W9JFX1"/>
<feature type="compositionally biased region" description="Low complexity" evidence="13">
    <location>
        <begin position="178"/>
        <end position="190"/>
    </location>
</feature>
<name>A0A9W9JFX1_9EURO</name>
<dbReference type="GO" id="GO:0008017">
    <property type="term" value="F:microtubule binding"/>
    <property type="evidence" value="ECO:0007669"/>
    <property type="project" value="InterPro"/>
</dbReference>
<sequence>MEDENLTQARASTRSRIPYPGLREMNPATTNSRSGILPPGSIANKGSVSRTNHRSNVITKGLLMTLAATRPKSTIPPEPKKSASVSRSGAGATKAHTRGNSLASSTTSRIGSTTSRSINGNFSNTMGYNRPASAMSRPNSSLSARKPNGAAVPRPATSLDTHAEDGASVLGKRKGMQPFPSSPSRSFSCPVGDPKEPHRSATWSEARQRVPKEAPGRYADLSYSAFRSDNPGSKTNPCFPNPKNLDSKAPTPARPVRQTRVPIPSPTRSCRTPSYSPGPTPKKPPVPLFLSKNSTIKIFDHPTGAEWNQERKEMDMENMLNQFMAKINEQGQQSSGLKDSVELYKSRINELESSRDKLTEANVSLRYETDALKNQLAAAEAALKDARREQEIAMDDLDRRQRIEMETINQESKSAIEILKARHQDEMQQLRRKFEREIEDEKAARVRELGQLTSKSALDIQKSEIELEKKNREITMMNNQLASLKSDLERERRSTHDLRQNLDTVGSNSVTLESTIRALKARIEFLEGGREEQSQAFERCNQEMMDALAETEATKEKLRREETLRRKLHNQVQELKGNIRVFCRVRPSLKSEPASDIAPMQYPDELDDAKEINVMGPEEKSSLGSVSRKSNTFSFDRVFGPSAKNSDVFEEISQLVQSALDGYNVCIFCYGQTGSGKTHTMSSQDGMIPLAVHQIYESAQSLEEKGWRYKMAGNFVEVYNENLNDLLGNPDELDKKKHEIRHDMQRGKTTITDINTVDLDSPEMVESILKNAAANRSVAATKANERSSRSHSVFILKLTGENHITGERSEGTLNLVDLAGSERLSHSGATGERLKETQNINRSLSSLGDVIAALGQGKEGGHIPYRNSKLTYLLQFSLGGNSKTLMFVMVSPLQAHLSETLTSLKFATKVHNTHIGTAKRQARVRDT</sequence>
<evidence type="ECO:0000256" key="7">
    <source>
        <dbReference type="ARBA" id="ARBA00023054"/>
    </source>
</evidence>
<comment type="caution">
    <text evidence="15">The sequence shown here is derived from an EMBL/GenBank/DDBJ whole genome shotgun (WGS) entry which is preliminary data.</text>
</comment>
<accession>A0A9W9JFX1</accession>
<dbReference type="CDD" id="cd01366">
    <property type="entry name" value="KISc_C_terminal"/>
    <property type="match status" value="1"/>
</dbReference>
<dbReference type="GO" id="GO:0090307">
    <property type="term" value="P:mitotic spindle assembly"/>
    <property type="evidence" value="ECO:0007669"/>
    <property type="project" value="UniProtKB-ARBA"/>
</dbReference>
<keyword evidence="7 12" id="KW-0175">Coiled coil</keyword>
<dbReference type="InterPro" id="IPR027640">
    <property type="entry name" value="Kinesin-like_fam"/>
</dbReference>
<dbReference type="SMART" id="SM00129">
    <property type="entry name" value="KISc"/>
    <property type="match status" value="1"/>
</dbReference>
<dbReference type="PROSITE" id="PS00411">
    <property type="entry name" value="KINESIN_MOTOR_1"/>
    <property type="match status" value="1"/>
</dbReference>
<dbReference type="PROSITE" id="PS50067">
    <property type="entry name" value="KINESIN_MOTOR_2"/>
    <property type="match status" value="1"/>
</dbReference>
<keyword evidence="6 10" id="KW-0067">ATP-binding</keyword>
<dbReference type="InterPro" id="IPR036961">
    <property type="entry name" value="Kinesin_motor_dom_sf"/>
</dbReference>
<evidence type="ECO:0000313" key="15">
    <source>
        <dbReference type="EMBL" id="KAJ5195572.1"/>
    </source>
</evidence>
<reference evidence="15" key="2">
    <citation type="journal article" date="2023" name="IMA Fungus">
        <title>Comparative genomic study of the Penicillium genus elucidates a diverse pangenome and 15 lateral gene transfer events.</title>
        <authorList>
            <person name="Petersen C."/>
            <person name="Sorensen T."/>
            <person name="Nielsen M.R."/>
            <person name="Sondergaard T.E."/>
            <person name="Sorensen J.L."/>
            <person name="Fitzpatrick D.A."/>
            <person name="Frisvad J.C."/>
            <person name="Nielsen K.L."/>
        </authorList>
    </citation>
    <scope>NUCLEOTIDE SEQUENCE</scope>
    <source>
        <strain evidence="15">IBT 15544</strain>
    </source>
</reference>
<feature type="binding site" evidence="10">
    <location>
        <begin position="671"/>
        <end position="678"/>
    </location>
    <ligand>
        <name>ATP</name>
        <dbReference type="ChEBI" id="CHEBI:30616"/>
    </ligand>
</feature>
<keyword evidence="8 10" id="KW-0505">Motor protein</keyword>
<evidence type="ECO:0000256" key="6">
    <source>
        <dbReference type="ARBA" id="ARBA00022840"/>
    </source>
</evidence>
<evidence type="ECO:0000256" key="9">
    <source>
        <dbReference type="ARBA" id="ARBA00023212"/>
    </source>
</evidence>
<protein>
    <recommendedName>
        <fullName evidence="11">Kinesin-like protein</fullName>
    </recommendedName>
</protein>
<dbReference type="GO" id="GO:0005874">
    <property type="term" value="C:microtubule"/>
    <property type="evidence" value="ECO:0007669"/>
    <property type="project" value="UniProtKB-KW"/>
</dbReference>
<feature type="domain" description="Kinesin motor" evidence="14">
    <location>
        <begin position="578"/>
        <end position="913"/>
    </location>
</feature>
<dbReference type="InterPro" id="IPR001752">
    <property type="entry name" value="Kinesin_motor_dom"/>
</dbReference>
<dbReference type="PANTHER" id="PTHR47972:SF45">
    <property type="entry name" value="PROTEIN CLARET SEGREGATIONAL"/>
    <property type="match status" value="1"/>
</dbReference>
<proteinExistence type="inferred from homology"/>
<dbReference type="RefSeq" id="XP_058306060.1">
    <property type="nucleotide sequence ID" value="XM_058456072.1"/>
</dbReference>
<dbReference type="GO" id="GO:0005524">
    <property type="term" value="F:ATP binding"/>
    <property type="evidence" value="ECO:0007669"/>
    <property type="project" value="UniProtKB-UniRule"/>
</dbReference>
<dbReference type="PRINTS" id="PR00380">
    <property type="entry name" value="KINESINHEAVY"/>
</dbReference>
<dbReference type="PANTHER" id="PTHR47972">
    <property type="entry name" value="KINESIN-LIKE PROTEIN KLP-3"/>
    <property type="match status" value="1"/>
</dbReference>
<dbReference type="GeneID" id="83183373"/>
<feature type="coiled-coil region" evidence="12">
    <location>
        <begin position="541"/>
        <end position="578"/>
    </location>
</feature>
<comment type="subcellular location">
    <subcellularLocation>
        <location evidence="1">Cytoplasm</location>
        <location evidence="1">Cytoskeleton</location>
    </subcellularLocation>
</comment>
<feature type="compositionally biased region" description="Polar residues" evidence="13">
    <location>
        <begin position="225"/>
        <end position="238"/>
    </location>
</feature>
<feature type="region of interest" description="Disordered" evidence="13">
    <location>
        <begin position="223"/>
        <end position="286"/>
    </location>
</feature>
<evidence type="ECO:0000256" key="10">
    <source>
        <dbReference type="PROSITE-ProRule" id="PRU00283"/>
    </source>
</evidence>
<reference evidence="15" key="1">
    <citation type="submission" date="2022-12" db="EMBL/GenBank/DDBJ databases">
        <authorList>
            <person name="Petersen C."/>
        </authorList>
    </citation>
    <scope>NUCLEOTIDE SEQUENCE</scope>
    <source>
        <strain evidence="15">IBT 15544</strain>
    </source>
</reference>
<evidence type="ECO:0000313" key="16">
    <source>
        <dbReference type="Proteomes" id="UP001150904"/>
    </source>
</evidence>
<feature type="compositionally biased region" description="Pro residues" evidence="13">
    <location>
        <begin position="276"/>
        <end position="286"/>
    </location>
</feature>
<evidence type="ECO:0000256" key="8">
    <source>
        <dbReference type="ARBA" id="ARBA00023175"/>
    </source>
</evidence>
<feature type="coiled-coil region" evidence="12">
    <location>
        <begin position="341"/>
        <end position="501"/>
    </location>
</feature>
<evidence type="ECO:0000256" key="2">
    <source>
        <dbReference type="ARBA" id="ARBA00010899"/>
    </source>
</evidence>
<dbReference type="GO" id="GO:0007018">
    <property type="term" value="P:microtubule-based movement"/>
    <property type="evidence" value="ECO:0007669"/>
    <property type="project" value="InterPro"/>
</dbReference>
<dbReference type="OrthoDB" id="3176171at2759"/>
<keyword evidence="5 10" id="KW-0547">Nucleotide-binding</keyword>
<dbReference type="Pfam" id="PF00225">
    <property type="entry name" value="Kinesin"/>
    <property type="match status" value="1"/>
</dbReference>
<feature type="compositionally biased region" description="Polar residues" evidence="13">
    <location>
        <begin position="1"/>
        <end position="15"/>
    </location>
</feature>
<organism evidence="15 16">
    <name type="scientific">Penicillium cinerascens</name>
    <dbReference type="NCBI Taxonomy" id="70096"/>
    <lineage>
        <taxon>Eukaryota</taxon>
        <taxon>Fungi</taxon>
        <taxon>Dikarya</taxon>
        <taxon>Ascomycota</taxon>
        <taxon>Pezizomycotina</taxon>
        <taxon>Eurotiomycetes</taxon>
        <taxon>Eurotiomycetidae</taxon>
        <taxon>Eurotiales</taxon>
        <taxon>Aspergillaceae</taxon>
        <taxon>Penicillium</taxon>
    </lineage>
</organism>
<evidence type="ECO:0000256" key="3">
    <source>
        <dbReference type="ARBA" id="ARBA00022490"/>
    </source>
</evidence>
<keyword evidence="16" id="KW-1185">Reference proteome</keyword>
<evidence type="ECO:0000256" key="12">
    <source>
        <dbReference type="SAM" id="Coils"/>
    </source>
</evidence>
<comment type="similarity">
    <text evidence="2">Belongs to the TRAFAC class myosin-kinesin ATPase superfamily. Kinesin family. KIN-14 subfamily.</text>
</comment>
<dbReference type="GO" id="GO:0008569">
    <property type="term" value="F:minus-end-directed microtubule motor activity"/>
    <property type="evidence" value="ECO:0007669"/>
    <property type="project" value="UniProtKB-ARBA"/>
</dbReference>
<dbReference type="SUPFAM" id="SSF52540">
    <property type="entry name" value="P-loop containing nucleoside triphosphate hydrolases"/>
    <property type="match status" value="1"/>
</dbReference>
<evidence type="ECO:0000256" key="1">
    <source>
        <dbReference type="ARBA" id="ARBA00004245"/>
    </source>
</evidence>
<evidence type="ECO:0000259" key="14">
    <source>
        <dbReference type="PROSITE" id="PS50067"/>
    </source>
</evidence>
<feature type="compositionally biased region" description="Polar residues" evidence="13">
    <location>
        <begin position="44"/>
        <end position="56"/>
    </location>
</feature>